<dbReference type="PANTHER" id="PTHR37611:SF2">
    <property type="entry name" value="VIRUS-SPECIFIC-SIGNALING-PATHWAY REGULATED PROTEIN-RELATED"/>
    <property type="match status" value="1"/>
</dbReference>
<accession>A0AAD7LXA8</accession>
<organism evidence="1 2">
    <name type="scientific">Quillaja saponaria</name>
    <name type="common">Soap bark tree</name>
    <dbReference type="NCBI Taxonomy" id="32244"/>
    <lineage>
        <taxon>Eukaryota</taxon>
        <taxon>Viridiplantae</taxon>
        <taxon>Streptophyta</taxon>
        <taxon>Embryophyta</taxon>
        <taxon>Tracheophyta</taxon>
        <taxon>Spermatophyta</taxon>
        <taxon>Magnoliopsida</taxon>
        <taxon>eudicotyledons</taxon>
        <taxon>Gunneridae</taxon>
        <taxon>Pentapetalae</taxon>
        <taxon>rosids</taxon>
        <taxon>fabids</taxon>
        <taxon>Fabales</taxon>
        <taxon>Quillajaceae</taxon>
        <taxon>Quillaja</taxon>
    </lineage>
</organism>
<dbReference type="EMBL" id="JARAOO010000006">
    <property type="protein sequence ID" value="KAJ7965056.1"/>
    <property type="molecule type" value="Genomic_DNA"/>
</dbReference>
<gene>
    <name evidence="1" type="ORF">O6P43_014767</name>
</gene>
<comment type="caution">
    <text evidence="1">The sequence shown here is derived from an EMBL/GenBank/DDBJ whole genome shotgun (WGS) entry which is preliminary data.</text>
</comment>
<keyword evidence="2" id="KW-1185">Reference proteome</keyword>
<evidence type="ECO:0000313" key="2">
    <source>
        <dbReference type="Proteomes" id="UP001163823"/>
    </source>
</evidence>
<protein>
    <submittedName>
        <fullName evidence="1">Ribonuclease</fullName>
    </submittedName>
</protein>
<dbReference type="AlphaFoldDB" id="A0AAD7LXA8"/>
<name>A0AAD7LXA8_QUISA</name>
<reference evidence="1" key="1">
    <citation type="journal article" date="2023" name="Science">
        <title>Elucidation of the pathway for biosynthesis of saponin adjuvants from the soapbark tree.</title>
        <authorList>
            <person name="Reed J."/>
            <person name="Orme A."/>
            <person name="El-Demerdash A."/>
            <person name="Owen C."/>
            <person name="Martin L.B.B."/>
            <person name="Misra R.C."/>
            <person name="Kikuchi S."/>
            <person name="Rejzek M."/>
            <person name="Martin A.C."/>
            <person name="Harkess A."/>
            <person name="Leebens-Mack J."/>
            <person name="Louveau T."/>
            <person name="Stephenson M.J."/>
            <person name="Osbourn A."/>
        </authorList>
    </citation>
    <scope>NUCLEOTIDE SEQUENCE</scope>
    <source>
        <strain evidence="1">S10</strain>
    </source>
</reference>
<proteinExistence type="predicted"/>
<dbReference type="PANTHER" id="PTHR37611">
    <property type="entry name" value="VIRUS-SPECIFIC-SIGNALING-PATHWAY REGULATED PROTEIN-RELATED"/>
    <property type="match status" value="1"/>
</dbReference>
<evidence type="ECO:0000313" key="1">
    <source>
        <dbReference type="EMBL" id="KAJ7965056.1"/>
    </source>
</evidence>
<sequence length="163" mass="18461">MIDRYIVLPADFAAARILMALDDNNFLGQEELEVFEIDEAVLRDLLETEYLGDNTTSNMECIVQSVEAGNDASNAIISQQQPQQQQLQQPQQHSCLECNINEFEWLNLIEIEPILSTDVMMNWYGDEIAGLVDFGCVNGVYDSQIYDGVFSTETIYGCLWEAM</sequence>
<dbReference type="Proteomes" id="UP001163823">
    <property type="component" value="Chromosome 6"/>
</dbReference>
<dbReference type="KEGG" id="qsa:O6P43_014767"/>